<evidence type="ECO:0000259" key="4">
    <source>
        <dbReference type="Pfam" id="PF00440"/>
    </source>
</evidence>
<comment type="caution">
    <text evidence="6">The sequence shown here is derived from an EMBL/GenBank/DDBJ whole genome shotgun (WGS) entry which is preliminary data.</text>
</comment>
<dbReference type="InterPro" id="IPR009057">
    <property type="entry name" value="Homeodomain-like_sf"/>
</dbReference>
<gene>
    <name evidence="6" type="ORF">IPV26_10095</name>
</gene>
<evidence type="ECO:0000313" key="6">
    <source>
        <dbReference type="EMBL" id="MBO1040010.1"/>
    </source>
</evidence>
<dbReference type="SUPFAM" id="SSF46689">
    <property type="entry name" value="Homeodomain-like"/>
    <property type="match status" value="1"/>
</dbReference>
<dbReference type="InterPro" id="IPR011075">
    <property type="entry name" value="TetR_C"/>
</dbReference>
<keyword evidence="7" id="KW-1185">Reference proteome</keyword>
<sequence>MNDESKRMAGGRPREFDIDQAVTSVLPIFLAKGYEGATFGELISVMKITPPSFYAAFGSKEGLFERAMDLYAKKSATIRAQAMASPNAFDALKSLLQLLATAYTQDRLPHGCLFVQGALVCSDKAQAVRDRLTEARSMTEVAVRKRLKQAEEEDDESVHGNVDQVACLIATIASGMAVQAVGGTSRDELLKLIDLAMEAISPKKTGCPPQTDEIRNM</sequence>
<feature type="domain" description="Tetracyclin repressor-like C-terminal" evidence="5">
    <location>
        <begin position="90"/>
        <end position="179"/>
    </location>
</feature>
<keyword evidence="3" id="KW-0804">Transcription</keyword>
<keyword evidence="1" id="KW-0805">Transcription regulation</keyword>
<dbReference type="SUPFAM" id="SSF48498">
    <property type="entry name" value="Tetracyclin repressor-like, C-terminal domain"/>
    <property type="match status" value="1"/>
</dbReference>
<evidence type="ECO:0000259" key="5">
    <source>
        <dbReference type="Pfam" id="PF16925"/>
    </source>
</evidence>
<dbReference type="InterPro" id="IPR001647">
    <property type="entry name" value="HTH_TetR"/>
</dbReference>
<dbReference type="PANTHER" id="PTHR47506">
    <property type="entry name" value="TRANSCRIPTIONAL REGULATORY PROTEIN"/>
    <property type="match status" value="1"/>
</dbReference>
<dbReference type="Gene3D" id="1.10.357.10">
    <property type="entry name" value="Tetracycline Repressor, domain 2"/>
    <property type="match status" value="1"/>
</dbReference>
<name>A0ABS3K0Z9_9HYPH</name>
<dbReference type="PANTHER" id="PTHR47506:SF1">
    <property type="entry name" value="HTH-TYPE TRANSCRIPTIONAL REGULATOR YJDC"/>
    <property type="match status" value="1"/>
</dbReference>
<organism evidence="6 7">
    <name type="scientific">Brucella pituitosa</name>
    <dbReference type="NCBI Taxonomy" id="571256"/>
    <lineage>
        <taxon>Bacteria</taxon>
        <taxon>Pseudomonadati</taxon>
        <taxon>Pseudomonadota</taxon>
        <taxon>Alphaproteobacteria</taxon>
        <taxon>Hyphomicrobiales</taxon>
        <taxon>Brucellaceae</taxon>
        <taxon>Brucella/Ochrobactrum group</taxon>
        <taxon>Brucella</taxon>
    </lineage>
</organism>
<feature type="domain" description="HTH tetR-type" evidence="4">
    <location>
        <begin position="29"/>
        <end position="66"/>
    </location>
</feature>
<evidence type="ECO:0000256" key="1">
    <source>
        <dbReference type="ARBA" id="ARBA00023015"/>
    </source>
</evidence>
<dbReference type="Proteomes" id="UP000718278">
    <property type="component" value="Unassembled WGS sequence"/>
</dbReference>
<dbReference type="EMBL" id="JADIJS010000002">
    <property type="protein sequence ID" value="MBO1040010.1"/>
    <property type="molecule type" value="Genomic_DNA"/>
</dbReference>
<evidence type="ECO:0000256" key="3">
    <source>
        <dbReference type="ARBA" id="ARBA00023163"/>
    </source>
</evidence>
<dbReference type="RefSeq" id="WP_207488585.1">
    <property type="nucleotide sequence ID" value="NZ_JADIJS010000002.1"/>
</dbReference>
<keyword evidence="2" id="KW-0238">DNA-binding</keyword>
<protein>
    <submittedName>
        <fullName evidence="6">TetR/AcrR family transcriptional regulator</fullName>
    </submittedName>
</protein>
<proteinExistence type="predicted"/>
<reference evidence="6 7" key="1">
    <citation type="submission" date="2020-10" db="EMBL/GenBank/DDBJ databases">
        <title>Genomic characterization of underground lake bacteria from Wind Cave National Park: Insight into the archetypical LuxI/LuxR and identification of LuxR solos.</title>
        <authorList>
            <person name="Wengert P.C."/>
            <person name="Savka M.A."/>
        </authorList>
    </citation>
    <scope>NUCLEOTIDE SEQUENCE [LARGE SCALE GENOMIC DNA]</scope>
    <source>
        <strain evidence="6 7">SD316</strain>
    </source>
</reference>
<evidence type="ECO:0000256" key="2">
    <source>
        <dbReference type="ARBA" id="ARBA00023125"/>
    </source>
</evidence>
<accession>A0ABS3K0Z9</accession>
<evidence type="ECO:0000313" key="7">
    <source>
        <dbReference type="Proteomes" id="UP000718278"/>
    </source>
</evidence>
<dbReference type="Gene3D" id="1.10.10.60">
    <property type="entry name" value="Homeodomain-like"/>
    <property type="match status" value="1"/>
</dbReference>
<dbReference type="Pfam" id="PF00440">
    <property type="entry name" value="TetR_N"/>
    <property type="match status" value="1"/>
</dbReference>
<dbReference type="Pfam" id="PF16925">
    <property type="entry name" value="TetR_C_13"/>
    <property type="match status" value="1"/>
</dbReference>
<dbReference type="InterPro" id="IPR036271">
    <property type="entry name" value="Tet_transcr_reg_TetR-rel_C_sf"/>
</dbReference>